<organism evidence="1 2">
    <name type="scientific">Candidatus Pristimantibacillus lignocellulolyticus</name>
    <dbReference type="NCBI Taxonomy" id="2994561"/>
    <lineage>
        <taxon>Bacteria</taxon>
        <taxon>Bacillati</taxon>
        <taxon>Bacillota</taxon>
        <taxon>Bacilli</taxon>
        <taxon>Bacillales</taxon>
        <taxon>Paenibacillaceae</taxon>
        <taxon>Candidatus Pristimantibacillus</taxon>
    </lineage>
</organism>
<dbReference type="PROSITE" id="PS51257">
    <property type="entry name" value="PROKAR_LIPOPROTEIN"/>
    <property type="match status" value="1"/>
</dbReference>
<gene>
    <name evidence="1" type="ORF">NAG76_18370</name>
</gene>
<accession>A0A9J6ZC69</accession>
<dbReference type="Proteomes" id="UP001056756">
    <property type="component" value="Chromosome"/>
</dbReference>
<evidence type="ECO:0000313" key="2">
    <source>
        <dbReference type="Proteomes" id="UP001056756"/>
    </source>
</evidence>
<dbReference type="EMBL" id="CP097899">
    <property type="protein sequence ID" value="URN93774.1"/>
    <property type="molecule type" value="Genomic_DNA"/>
</dbReference>
<evidence type="ECO:0000313" key="1">
    <source>
        <dbReference type="EMBL" id="URN93774.1"/>
    </source>
</evidence>
<protein>
    <recommendedName>
        <fullName evidence="3">Lipoprotein</fullName>
    </recommendedName>
</protein>
<sequence length="234" mass="26417">MTRKILSVILILIIIAGCSSEVVTMNLDSETIPLNHYDSTNDTITIETPQETPPAEIDDSEEQVDAEVNHVSLLSFNGIYRIETFGVNKSITAAGLYPVEGIRLMDTASEQVQWSTTPGYYNNSFLWSPDDRFVGVNFESRISGGTYVVDTQNMSEIVLPYLQEVQQNWDVETTVNENRPDPYFNIVEWLNNSQVSVAFQWTGLEAKEYSGSYTYDVLEGKLLNLIINELDYSN</sequence>
<reference evidence="1" key="1">
    <citation type="submission" date="2022-05" db="EMBL/GenBank/DDBJ databases">
        <title>Novel bacterial taxa in a minimal lignocellulolytic consortium and its capacity to transform plastics disclosed by genome-resolved metagenomics.</title>
        <authorList>
            <person name="Rodriguez C.A.D."/>
            <person name="Diaz-Garcia L."/>
            <person name="Herrera K."/>
            <person name="Tarazona N.A."/>
            <person name="Sproer C."/>
            <person name="Overmann J."/>
            <person name="Jimenez D.J."/>
        </authorList>
    </citation>
    <scope>NUCLEOTIDE SEQUENCE</scope>
    <source>
        <strain evidence="1">MAG5</strain>
    </source>
</reference>
<dbReference type="AlphaFoldDB" id="A0A9J6ZC69"/>
<evidence type="ECO:0008006" key="3">
    <source>
        <dbReference type="Google" id="ProtNLM"/>
    </source>
</evidence>
<name>A0A9J6ZC69_9BACL</name>
<dbReference type="KEGG" id="plig:NAG76_18370"/>
<proteinExistence type="predicted"/>